<comment type="subcellular location">
    <subcellularLocation>
        <location evidence="2">Membrane</location>
        <topology evidence="2">Multi-pass membrane protein</topology>
    </subcellularLocation>
</comment>
<evidence type="ECO:0000256" key="3">
    <source>
        <dbReference type="ARBA" id="ARBA00012438"/>
    </source>
</evidence>
<keyword evidence="7" id="KW-0547">Nucleotide-binding</keyword>
<comment type="catalytic activity">
    <reaction evidence="1">
        <text>ATP + protein L-histidine = ADP + protein N-phospho-L-histidine.</text>
        <dbReference type="EC" id="2.7.13.3"/>
    </reaction>
</comment>
<evidence type="ECO:0000256" key="11">
    <source>
        <dbReference type="ARBA" id="ARBA00023012"/>
    </source>
</evidence>
<keyword evidence="4" id="KW-0597">Phosphoprotein</keyword>
<dbReference type="InterPro" id="IPR050428">
    <property type="entry name" value="TCS_sensor_his_kinase"/>
</dbReference>
<dbReference type="PRINTS" id="PR00344">
    <property type="entry name" value="BCTRLSENSOR"/>
</dbReference>
<evidence type="ECO:0000256" key="2">
    <source>
        <dbReference type="ARBA" id="ARBA00004141"/>
    </source>
</evidence>
<evidence type="ECO:0000259" key="14">
    <source>
        <dbReference type="PROSITE" id="PS50109"/>
    </source>
</evidence>
<organism evidence="16 17">
    <name type="scientific">Luteimonas salinisoli</name>
    <dbReference type="NCBI Taxonomy" id="2752307"/>
    <lineage>
        <taxon>Bacteria</taxon>
        <taxon>Pseudomonadati</taxon>
        <taxon>Pseudomonadota</taxon>
        <taxon>Gammaproteobacteria</taxon>
        <taxon>Lysobacterales</taxon>
        <taxon>Lysobacteraceae</taxon>
        <taxon>Luteimonas</taxon>
    </lineage>
</organism>
<evidence type="ECO:0000256" key="4">
    <source>
        <dbReference type="ARBA" id="ARBA00022553"/>
    </source>
</evidence>
<dbReference type="PANTHER" id="PTHR45436">
    <property type="entry name" value="SENSOR HISTIDINE KINASE YKOH"/>
    <property type="match status" value="1"/>
</dbReference>
<evidence type="ECO:0000256" key="6">
    <source>
        <dbReference type="ARBA" id="ARBA00022692"/>
    </source>
</evidence>
<evidence type="ECO:0000259" key="15">
    <source>
        <dbReference type="PROSITE" id="PS50885"/>
    </source>
</evidence>
<keyword evidence="17" id="KW-1185">Reference proteome</keyword>
<dbReference type="PROSITE" id="PS50885">
    <property type="entry name" value="HAMP"/>
    <property type="match status" value="1"/>
</dbReference>
<dbReference type="EC" id="2.7.13.3" evidence="3"/>
<reference evidence="16 17" key="1">
    <citation type="submission" date="2020-07" db="EMBL/GenBank/DDBJ databases">
        <title>Luteimonas sp. SJ-92.</title>
        <authorList>
            <person name="Huang X.-X."/>
            <person name="Xu L."/>
            <person name="Sun J.-Q."/>
        </authorList>
    </citation>
    <scope>NUCLEOTIDE SEQUENCE [LARGE SCALE GENOMIC DNA]</scope>
    <source>
        <strain evidence="16 17">SJ-92</strain>
    </source>
</reference>
<dbReference type="PROSITE" id="PS51257">
    <property type="entry name" value="PROKAR_LIPOPROTEIN"/>
    <property type="match status" value="1"/>
</dbReference>
<dbReference type="InterPro" id="IPR003594">
    <property type="entry name" value="HATPase_dom"/>
</dbReference>
<dbReference type="SUPFAM" id="SSF47384">
    <property type="entry name" value="Homodimeric domain of signal transducing histidine kinase"/>
    <property type="match status" value="1"/>
</dbReference>
<keyword evidence="10 13" id="KW-1133">Transmembrane helix</keyword>
<dbReference type="Pfam" id="PF00672">
    <property type="entry name" value="HAMP"/>
    <property type="match status" value="1"/>
</dbReference>
<keyword evidence="9" id="KW-0067">ATP-binding</keyword>
<comment type="caution">
    <text evidence="16">The sequence shown here is derived from an EMBL/GenBank/DDBJ whole genome shotgun (WGS) entry which is preliminary data.</text>
</comment>
<dbReference type="InterPro" id="IPR003661">
    <property type="entry name" value="HisK_dim/P_dom"/>
</dbReference>
<dbReference type="AlphaFoldDB" id="A0A853J807"/>
<evidence type="ECO:0000256" key="12">
    <source>
        <dbReference type="ARBA" id="ARBA00023136"/>
    </source>
</evidence>
<evidence type="ECO:0000256" key="1">
    <source>
        <dbReference type="ARBA" id="ARBA00000085"/>
    </source>
</evidence>
<dbReference type="Gene3D" id="1.10.287.130">
    <property type="match status" value="1"/>
</dbReference>
<evidence type="ECO:0000313" key="17">
    <source>
        <dbReference type="Proteomes" id="UP000578091"/>
    </source>
</evidence>
<dbReference type="PROSITE" id="PS50109">
    <property type="entry name" value="HIS_KIN"/>
    <property type="match status" value="1"/>
</dbReference>
<dbReference type="GO" id="GO:0005886">
    <property type="term" value="C:plasma membrane"/>
    <property type="evidence" value="ECO:0007669"/>
    <property type="project" value="TreeGrafter"/>
</dbReference>
<feature type="domain" description="HAMP" evidence="15">
    <location>
        <begin position="182"/>
        <end position="234"/>
    </location>
</feature>
<keyword evidence="6 13" id="KW-0812">Transmembrane</keyword>
<dbReference type="CDD" id="cd00082">
    <property type="entry name" value="HisKA"/>
    <property type="match status" value="1"/>
</dbReference>
<dbReference type="InterPro" id="IPR036890">
    <property type="entry name" value="HATPase_C_sf"/>
</dbReference>
<evidence type="ECO:0000256" key="7">
    <source>
        <dbReference type="ARBA" id="ARBA00022741"/>
    </source>
</evidence>
<dbReference type="Pfam" id="PF02518">
    <property type="entry name" value="HATPase_c"/>
    <property type="match status" value="1"/>
</dbReference>
<keyword evidence="8" id="KW-0418">Kinase</keyword>
<evidence type="ECO:0000256" key="9">
    <source>
        <dbReference type="ARBA" id="ARBA00022840"/>
    </source>
</evidence>
<name>A0A853J807_9GAMM</name>
<evidence type="ECO:0000313" key="16">
    <source>
        <dbReference type="EMBL" id="NZA24800.1"/>
    </source>
</evidence>
<dbReference type="GO" id="GO:0000155">
    <property type="term" value="F:phosphorelay sensor kinase activity"/>
    <property type="evidence" value="ECO:0007669"/>
    <property type="project" value="InterPro"/>
</dbReference>
<dbReference type="Pfam" id="PF00512">
    <property type="entry name" value="HisKA"/>
    <property type="match status" value="1"/>
</dbReference>
<dbReference type="EMBL" id="JACCKA010000001">
    <property type="protein sequence ID" value="NZA24800.1"/>
    <property type="molecule type" value="Genomic_DNA"/>
</dbReference>
<proteinExistence type="predicted"/>
<feature type="transmembrane region" description="Helical" evidence="13">
    <location>
        <begin position="163"/>
        <end position="185"/>
    </location>
</feature>
<accession>A0A853J807</accession>
<dbReference type="Gene3D" id="3.30.565.10">
    <property type="entry name" value="Histidine kinase-like ATPase, C-terminal domain"/>
    <property type="match status" value="1"/>
</dbReference>
<dbReference type="Pfam" id="PF08521">
    <property type="entry name" value="2CSK_N"/>
    <property type="match status" value="1"/>
</dbReference>
<gene>
    <name evidence="16" type="ORF">H0E84_00220</name>
</gene>
<evidence type="ECO:0000256" key="8">
    <source>
        <dbReference type="ARBA" id="ARBA00022777"/>
    </source>
</evidence>
<protein>
    <recommendedName>
        <fullName evidence="3">histidine kinase</fullName>
        <ecNumber evidence="3">2.7.13.3</ecNumber>
    </recommendedName>
</protein>
<dbReference type="InterPro" id="IPR005467">
    <property type="entry name" value="His_kinase_dom"/>
</dbReference>
<dbReference type="Proteomes" id="UP000578091">
    <property type="component" value="Unassembled WGS sequence"/>
</dbReference>
<dbReference type="CDD" id="cd00075">
    <property type="entry name" value="HATPase"/>
    <property type="match status" value="1"/>
</dbReference>
<dbReference type="InterPro" id="IPR003660">
    <property type="entry name" value="HAMP_dom"/>
</dbReference>
<dbReference type="SMART" id="SM00387">
    <property type="entry name" value="HATPase_c"/>
    <property type="match status" value="1"/>
</dbReference>
<feature type="domain" description="Histidine kinase" evidence="14">
    <location>
        <begin position="242"/>
        <end position="455"/>
    </location>
</feature>
<evidence type="ECO:0000256" key="13">
    <source>
        <dbReference type="SAM" id="Phobius"/>
    </source>
</evidence>
<keyword evidence="11" id="KW-0902">Two-component regulatory system</keyword>
<keyword evidence="12 13" id="KW-0472">Membrane</keyword>
<dbReference type="InterPro" id="IPR036097">
    <property type="entry name" value="HisK_dim/P_sf"/>
</dbReference>
<keyword evidence="5" id="KW-0808">Transferase</keyword>
<dbReference type="InterPro" id="IPR013727">
    <property type="entry name" value="2CSK_N"/>
</dbReference>
<evidence type="ECO:0000256" key="5">
    <source>
        <dbReference type="ARBA" id="ARBA00022679"/>
    </source>
</evidence>
<dbReference type="SUPFAM" id="SSF55874">
    <property type="entry name" value="ATPase domain of HSP90 chaperone/DNA topoisomerase II/histidine kinase"/>
    <property type="match status" value="1"/>
</dbReference>
<dbReference type="PANTHER" id="PTHR45436:SF14">
    <property type="entry name" value="SENSOR PROTEIN QSEC"/>
    <property type="match status" value="1"/>
</dbReference>
<dbReference type="SMART" id="SM00304">
    <property type="entry name" value="HAMP"/>
    <property type="match status" value="1"/>
</dbReference>
<dbReference type="InterPro" id="IPR004358">
    <property type="entry name" value="Sig_transdc_His_kin-like_C"/>
</dbReference>
<evidence type="ECO:0000256" key="10">
    <source>
        <dbReference type="ARBA" id="ARBA00022989"/>
    </source>
</evidence>
<sequence>MTLMRSLRTRLLVVLTLMVLAAWAIWIGCQYQQMTRQQSGLLDRSLRSIAEQILQSMPGDVEAVGAGPRLRLPHDPAALTGKFDNLHFQVWGLARREGIVKSPHGPSAPMRADFSTGHADVVIDGVPWRVFAVSDADGRVQVQVGHDASLLHHELKRWARDSLVTALLVLGGLALAVWAVVRWSLQPVLRVRQAMAARETLDLTPLPEAGLPSEVRPLVDSFNTLLQRLDHALQNERQFLSEAAHELRTPLAALLTQAQVALHSSDPDDTREALDRLIRGIERTSRLAQQLLDSARVESGRGEHRRQAVDLAQVIEMVAQEFELVSARKRQRIVLDTEPCIVAGNLDDLGILVRNLLDNGLRYGREGGRVEIACRQSPEEGVLTVRDDGAGVADDERDRIFERFFRGSNGNGERGSGIGLSLVARIARAHGASVQAESGIDGRGFGVRLTFPARGDPGARAEGR</sequence>
<dbReference type="GO" id="GO:0005524">
    <property type="term" value="F:ATP binding"/>
    <property type="evidence" value="ECO:0007669"/>
    <property type="project" value="UniProtKB-KW"/>
</dbReference>
<dbReference type="SMART" id="SM00388">
    <property type="entry name" value="HisKA"/>
    <property type="match status" value="1"/>
</dbReference>